<organism evidence="6 7">
    <name type="scientific">Lentzea tibetensis</name>
    <dbReference type="NCBI Taxonomy" id="2591470"/>
    <lineage>
        <taxon>Bacteria</taxon>
        <taxon>Bacillati</taxon>
        <taxon>Actinomycetota</taxon>
        <taxon>Actinomycetes</taxon>
        <taxon>Pseudonocardiales</taxon>
        <taxon>Pseudonocardiaceae</taxon>
        <taxon>Lentzea</taxon>
    </lineage>
</organism>
<dbReference type="PRINTS" id="PR00990">
    <property type="entry name" value="RIBOKINASE"/>
</dbReference>
<reference evidence="6 7" key="1">
    <citation type="submission" date="2019-07" db="EMBL/GenBank/DDBJ databases">
        <title>Lentzea xizangensis sp. nov., isolated from Qinghai-Tibetan Plateau Soils.</title>
        <authorList>
            <person name="Huang J."/>
        </authorList>
    </citation>
    <scope>NUCLEOTIDE SEQUENCE [LARGE SCALE GENOMIC DNA]</scope>
    <source>
        <strain evidence="6 7">FXJ1.1311</strain>
    </source>
</reference>
<evidence type="ECO:0000259" key="5">
    <source>
        <dbReference type="Pfam" id="PF00294"/>
    </source>
</evidence>
<evidence type="ECO:0000256" key="1">
    <source>
        <dbReference type="ARBA" id="ARBA00010688"/>
    </source>
</evidence>
<dbReference type="InterPro" id="IPR011611">
    <property type="entry name" value="PfkB_dom"/>
</dbReference>
<accession>A0A563EPE7</accession>
<dbReference type="InterPro" id="IPR002173">
    <property type="entry name" value="Carboh/pur_kinase_PfkB_CS"/>
</dbReference>
<dbReference type="PANTHER" id="PTHR10584:SF167">
    <property type="entry name" value="PFKB DOMAIN PROTEIN"/>
    <property type="match status" value="1"/>
</dbReference>
<dbReference type="InterPro" id="IPR002139">
    <property type="entry name" value="Ribo/fructo_kinase"/>
</dbReference>
<name>A0A563EPE7_9PSEU</name>
<gene>
    <name evidence="6" type="ORF">FKR81_25405</name>
</gene>
<dbReference type="Gene3D" id="3.40.1190.20">
    <property type="match status" value="1"/>
</dbReference>
<dbReference type="PROSITE" id="PS00583">
    <property type="entry name" value="PFKB_KINASES_1"/>
    <property type="match status" value="1"/>
</dbReference>
<keyword evidence="2 4" id="KW-0808">Transferase</keyword>
<evidence type="ECO:0000313" key="7">
    <source>
        <dbReference type="Proteomes" id="UP000316639"/>
    </source>
</evidence>
<dbReference type="AlphaFoldDB" id="A0A563EPE7"/>
<dbReference type="GO" id="GO:0016301">
    <property type="term" value="F:kinase activity"/>
    <property type="evidence" value="ECO:0007669"/>
    <property type="project" value="UniProtKB-KW"/>
</dbReference>
<proteinExistence type="inferred from homology"/>
<evidence type="ECO:0000256" key="2">
    <source>
        <dbReference type="ARBA" id="ARBA00022679"/>
    </source>
</evidence>
<dbReference type="Pfam" id="PF00294">
    <property type="entry name" value="PfkB"/>
    <property type="match status" value="1"/>
</dbReference>
<dbReference type="SUPFAM" id="SSF53613">
    <property type="entry name" value="Ribokinase-like"/>
    <property type="match status" value="1"/>
</dbReference>
<feature type="domain" description="Carbohydrate kinase PfkB" evidence="5">
    <location>
        <begin position="2"/>
        <end position="287"/>
    </location>
</feature>
<comment type="similarity">
    <text evidence="1 4">Belongs to the carbohydrate kinase PfkB family.</text>
</comment>
<dbReference type="InterPro" id="IPR029056">
    <property type="entry name" value="Ribokinase-like"/>
</dbReference>
<dbReference type="PROSITE" id="PS00584">
    <property type="entry name" value="PFKB_KINASES_2"/>
    <property type="match status" value="1"/>
</dbReference>
<dbReference type="Proteomes" id="UP000316639">
    <property type="component" value="Unassembled WGS sequence"/>
</dbReference>
<dbReference type="GO" id="GO:0006796">
    <property type="term" value="P:phosphate-containing compound metabolic process"/>
    <property type="evidence" value="ECO:0007669"/>
    <property type="project" value="UniProtKB-ARBA"/>
</dbReference>
<keyword evidence="3 4" id="KW-0418">Kinase</keyword>
<comment type="caution">
    <text evidence="6">The sequence shown here is derived from an EMBL/GenBank/DDBJ whole genome shotgun (WGS) entry which is preliminary data.</text>
</comment>
<dbReference type="CDD" id="cd01166">
    <property type="entry name" value="KdgK"/>
    <property type="match status" value="1"/>
</dbReference>
<dbReference type="EMBL" id="VOBR01000017">
    <property type="protein sequence ID" value="TWP49156.1"/>
    <property type="molecule type" value="Genomic_DNA"/>
</dbReference>
<evidence type="ECO:0000256" key="3">
    <source>
        <dbReference type="ARBA" id="ARBA00022777"/>
    </source>
</evidence>
<dbReference type="PANTHER" id="PTHR10584">
    <property type="entry name" value="SUGAR KINASE"/>
    <property type="match status" value="1"/>
</dbReference>
<dbReference type="OrthoDB" id="9808601at2"/>
<sequence length="293" mass="29469">MVVVGDAGLDVVARHSEPIVHGGDARAKVTIEPGGAGANTAAWLTECGAPTVLVARVGADSAGRQVHAELTSVGVRCAFAVDSQLSTCCVVVLVDENGQRSMLPDRGANARFSPDDLDPGLLADAGHLHLSGYVLLDATSRPAGLAVLAAAKEAGLTTSVDPQAAALIHSPAAFLDDVRGVDFLLPNADELHALTGSSEPSAAKSLLDDVGAVVLTSGPDGASWVDRDDLVSVPAEPATCVDSTGAGDAFDAGFLAAWAGGGSKRDALLGGVRAAARAVSVVGAQPPRQVHLR</sequence>
<evidence type="ECO:0000313" key="6">
    <source>
        <dbReference type="EMBL" id="TWP49156.1"/>
    </source>
</evidence>
<keyword evidence="7" id="KW-1185">Reference proteome</keyword>
<protein>
    <submittedName>
        <fullName evidence="6">Sugar kinase</fullName>
    </submittedName>
</protein>
<evidence type="ECO:0000256" key="4">
    <source>
        <dbReference type="RuleBase" id="RU003704"/>
    </source>
</evidence>